<evidence type="ECO:0000313" key="12">
    <source>
        <dbReference type="Proteomes" id="UP000812966"/>
    </source>
</evidence>
<feature type="transmembrane region" description="Helical" evidence="9">
    <location>
        <begin position="20"/>
        <end position="38"/>
    </location>
</feature>
<dbReference type="PANTHER" id="PTHR20961:SF38">
    <property type="entry name" value="PROTEIN O-LINKED-MANNOSE BETA-1,4-N-ACETYLGLUCOSAMINYLTRANSFERASE 2"/>
    <property type="match status" value="1"/>
</dbReference>
<comment type="subcellular location">
    <subcellularLocation>
        <location evidence="1">Membrane</location>
        <topology evidence="1">Single-pass membrane protein</topology>
    </subcellularLocation>
</comment>
<keyword evidence="3" id="KW-0808">Transferase</keyword>
<sequence length="574" mass="65130">MIHSGFASLASTPLTRRELLLVISMTVLFTLIIQFDFARTSADGTRSIMGHAPWSIGSSTGEGGSRSGYKHDQLSLDGMDADGAVEEISKSDAFLGKLVGVNELGSHGSVGRWREMTMNDSLVRWDDEAGAPRTEIIAHAPGWTILRNLYLFNGTWYIVTDEPSDFPLLRMMTSTGAEIWNDEESIKNREPTDKDLKIIFPSEAKRTIGHQASKVEGTTWTINDPPQFLDHYYHFAAEALFGFWRTYSTLDRTITSEGRTTLPAPRRLMFTHTDDQKWRDYSKMNTFLCKSVFPSMSYEFSGEFADRVDSGRAYLYDRVIFTDRAAALRGAQFAVTWRTAAEAFTLEGSPYWWSPVRRNLLEFVGGTSEAVLSPHDLERPVITYVSRQDWGRRMLIKEDHEVLVKELERLRDEHGYEVNIVSMDKLSRDEQIRLAARTTVMLGVHGNGLTHLLWMKPTPRATVIEFFFPKGFAHDYEFTSRALGIMHYGFWGNEYFTAPDTPEVAYPEGFQGNEIPIDGKIVAQLIHARLSIEVTAEAEGEVHDLIHLDDDEEEKVDGLDDETDPEFMDVEEEV</sequence>
<dbReference type="Pfam" id="PF04577">
    <property type="entry name" value="Glyco_transf_61"/>
    <property type="match status" value="1"/>
</dbReference>
<evidence type="ECO:0000256" key="2">
    <source>
        <dbReference type="ARBA" id="ARBA00022676"/>
    </source>
</evidence>
<reference evidence="11" key="1">
    <citation type="submission" date="2020-04" db="EMBL/GenBank/DDBJ databases">
        <title>Analysis of mating type loci in Filobasidium floriforme.</title>
        <authorList>
            <person name="Nowrousian M."/>
        </authorList>
    </citation>
    <scope>NUCLEOTIDE SEQUENCE</scope>
    <source>
        <strain evidence="11">CBS 6242</strain>
    </source>
</reference>
<keyword evidence="2" id="KW-0328">Glycosyltransferase</keyword>
<keyword evidence="12" id="KW-1185">Reference proteome</keyword>
<feature type="domain" description="Glycosyltransferase 61 catalytic" evidence="10">
    <location>
        <begin position="350"/>
        <end position="458"/>
    </location>
</feature>
<evidence type="ECO:0000256" key="1">
    <source>
        <dbReference type="ARBA" id="ARBA00004167"/>
    </source>
</evidence>
<dbReference type="EMBL" id="JABELV010000001">
    <property type="protein sequence ID" value="KAG7580087.1"/>
    <property type="molecule type" value="Genomic_DNA"/>
</dbReference>
<protein>
    <recommendedName>
        <fullName evidence="10">Glycosyltransferase 61 catalytic domain-containing protein</fullName>
    </recommendedName>
</protein>
<evidence type="ECO:0000256" key="7">
    <source>
        <dbReference type="ARBA" id="ARBA00023180"/>
    </source>
</evidence>
<gene>
    <name evidence="11" type="ORF">FFLO_00058</name>
</gene>
<dbReference type="GO" id="GO:0016020">
    <property type="term" value="C:membrane"/>
    <property type="evidence" value="ECO:0007669"/>
    <property type="project" value="UniProtKB-SubCell"/>
</dbReference>
<dbReference type="InterPro" id="IPR049625">
    <property type="entry name" value="Glyco_transf_61_cat"/>
</dbReference>
<accession>A0A8K0JS66</accession>
<keyword evidence="4 9" id="KW-0812">Transmembrane</keyword>
<dbReference type="GO" id="GO:0035269">
    <property type="term" value="P:protein O-linked glycosylation via mannose"/>
    <property type="evidence" value="ECO:0007669"/>
    <property type="project" value="TreeGrafter"/>
</dbReference>
<dbReference type="InterPro" id="IPR007657">
    <property type="entry name" value="Glycosyltransferase_61"/>
</dbReference>
<evidence type="ECO:0000256" key="9">
    <source>
        <dbReference type="SAM" id="Phobius"/>
    </source>
</evidence>
<evidence type="ECO:0000256" key="8">
    <source>
        <dbReference type="SAM" id="MobiDB-lite"/>
    </source>
</evidence>
<keyword evidence="5 9" id="KW-1133">Transmembrane helix</keyword>
<dbReference type="GO" id="GO:0005783">
    <property type="term" value="C:endoplasmic reticulum"/>
    <property type="evidence" value="ECO:0007669"/>
    <property type="project" value="TreeGrafter"/>
</dbReference>
<evidence type="ECO:0000256" key="6">
    <source>
        <dbReference type="ARBA" id="ARBA00023136"/>
    </source>
</evidence>
<evidence type="ECO:0000259" key="10">
    <source>
        <dbReference type="Pfam" id="PF04577"/>
    </source>
</evidence>
<organism evidence="11 12">
    <name type="scientific">Filobasidium floriforme</name>
    <dbReference type="NCBI Taxonomy" id="5210"/>
    <lineage>
        <taxon>Eukaryota</taxon>
        <taxon>Fungi</taxon>
        <taxon>Dikarya</taxon>
        <taxon>Basidiomycota</taxon>
        <taxon>Agaricomycotina</taxon>
        <taxon>Tremellomycetes</taxon>
        <taxon>Filobasidiales</taxon>
        <taxon>Filobasidiaceae</taxon>
        <taxon>Filobasidium</taxon>
    </lineage>
</organism>
<evidence type="ECO:0000256" key="3">
    <source>
        <dbReference type="ARBA" id="ARBA00022679"/>
    </source>
</evidence>
<evidence type="ECO:0000256" key="4">
    <source>
        <dbReference type="ARBA" id="ARBA00022692"/>
    </source>
</evidence>
<comment type="caution">
    <text evidence="11">The sequence shown here is derived from an EMBL/GenBank/DDBJ whole genome shotgun (WGS) entry which is preliminary data.</text>
</comment>
<dbReference type="GO" id="GO:0097363">
    <property type="term" value="F:protein O-acetylglucosaminyltransferase activity"/>
    <property type="evidence" value="ECO:0007669"/>
    <property type="project" value="TreeGrafter"/>
</dbReference>
<keyword evidence="7" id="KW-0325">Glycoprotein</keyword>
<dbReference type="AlphaFoldDB" id="A0A8K0JS66"/>
<evidence type="ECO:0000256" key="5">
    <source>
        <dbReference type="ARBA" id="ARBA00022989"/>
    </source>
</evidence>
<name>A0A8K0JS66_9TREE</name>
<keyword evidence="6 9" id="KW-0472">Membrane</keyword>
<dbReference type="Proteomes" id="UP000812966">
    <property type="component" value="Unassembled WGS sequence"/>
</dbReference>
<dbReference type="PANTHER" id="PTHR20961">
    <property type="entry name" value="GLYCOSYLTRANSFERASE"/>
    <property type="match status" value="1"/>
</dbReference>
<evidence type="ECO:0000313" key="11">
    <source>
        <dbReference type="EMBL" id="KAG7580087.1"/>
    </source>
</evidence>
<feature type="region of interest" description="Disordered" evidence="8">
    <location>
        <begin position="551"/>
        <end position="574"/>
    </location>
</feature>
<proteinExistence type="predicted"/>